<organism evidence="3 4">
    <name type="scientific">Trichogramma kaykai</name>
    <dbReference type="NCBI Taxonomy" id="54128"/>
    <lineage>
        <taxon>Eukaryota</taxon>
        <taxon>Metazoa</taxon>
        <taxon>Ecdysozoa</taxon>
        <taxon>Arthropoda</taxon>
        <taxon>Hexapoda</taxon>
        <taxon>Insecta</taxon>
        <taxon>Pterygota</taxon>
        <taxon>Neoptera</taxon>
        <taxon>Endopterygota</taxon>
        <taxon>Hymenoptera</taxon>
        <taxon>Apocrita</taxon>
        <taxon>Proctotrupomorpha</taxon>
        <taxon>Chalcidoidea</taxon>
        <taxon>Trichogrammatidae</taxon>
        <taxon>Trichogramma</taxon>
    </lineage>
</organism>
<evidence type="ECO:0000313" key="3">
    <source>
        <dbReference type="EMBL" id="KAL3387602.1"/>
    </source>
</evidence>
<keyword evidence="2" id="KW-1133">Transmembrane helix</keyword>
<evidence type="ECO:0008006" key="5">
    <source>
        <dbReference type="Google" id="ProtNLM"/>
    </source>
</evidence>
<evidence type="ECO:0000256" key="1">
    <source>
        <dbReference type="SAM" id="MobiDB-lite"/>
    </source>
</evidence>
<feature type="compositionally biased region" description="Low complexity" evidence="1">
    <location>
        <begin position="35"/>
        <end position="50"/>
    </location>
</feature>
<feature type="transmembrane region" description="Helical" evidence="2">
    <location>
        <begin position="167"/>
        <end position="185"/>
    </location>
</feature>
<keyword evidence="2" id="KW-0472">Membrane</keyword>
<accession>A0ABD2W3Q1</accession>
<proteinExistence type="predicted"/>
<comment type="caution">
    <text evidence="3">The sequence shown here is derived from an EMBL/GenBank/DDBJ whole genome shotgun (WGS) entry which is preliminary data.</text>
</comment>
<reference evidence="3 4" key="1">
    <citation type="journal article" date="2024" name="bioRxiv">
        <title>A reference genome for Trichogramma kaykai: A tiny desert-dwelling parasitoid wasp with competing sex-ratio distorters.</title>
        <authorList>
            <person name="Culotta J."/>
            <person name="Lindsey A.R."/>
        </authorList>
    </citation>
    <scope>NUCLEOTIDE SEQUENCE [LARGE SCALE GENOMIC DNA]</scope>
    <source>
        <strain evidence="3 4">KSX58</strain>
    </source>
</reference>
<sequence>MERALQRYAELRRSCLEHRRYRSFFGRRPRDSPEQQRQQQEQPEQQPQRPYALTQAHIDQIALIVHEFLLSNNADLYLMASMIFLTVFWSFHVLGMGFFVTASSAVAMATLGYKYVEADGEDQQPANSTVPSTLQLRRRAKAYLKTLADDVRTFSADLASTFGDESFVHLCVCFGVGIPASVWLMNFFDERVSWAIALSTLGVGLYYSSWRRQLDDYLASREIDSEMEEFLPNVDNFNCRVLDRACETGELASTPTLDDSPADHSEDELLSSVEMMPSHEDCNTSSTDFELSELDADSSEVDGIHFKNIHFKQLSSSSSSSSSDSLLADELDVSVSVSDDDTLCDFEVIDRSELVDVSDV</sequence>
<feature type="transmembrane region" description="Helical" evidence="2">
    <location>
        <begin position="76"/>
        <end position="100"/>
    </location>
</feature>
<dbReference type="Proteomes" id="UP001627154">
    <property type="component" value="Unassembled WGS sequence"/>
</dbReference>
<gene>
    <name evidence="3" type="ORF">TKK_016738</name>
</gene>
<dbReference type="EMBL" id="JBJJXI010000136">
    <property type="protein sequence ID" value="KAL3387602.1"/>
    <property type="molecule type" value="Genomic_DNA"/>
</dbReference>
<dbReference type="AlphaFoldDB" id="A0ABD2W3Q1"/>
<keyword evidence="2" id="KW-0812">Transmembrane</keyword>
<keyword evidence="4" id="KW-1185">Reference proteome</keyword>
<feature type="region of interest" description="Disordered" evidence="1">
    <location>
        <begin position="26"/>
        <end position="50"/>
    </location>
</feature>
<evidence type="ECO:0000256" key="2">
    <source>
        <dbReference type="SAM" id="Phobius"/>
    </source>
</evidence>
<feature type="transmembrane region" description="Helical" evidence="2">
    <location>
        <begin position="192"/>
        <end position="210"/>
    </location>
</feature>
<protein>
    <recommendedName>
        <fullName evidence="5">Reticulon-like protein</fullName>
    </recommendedName>
</protein>
<name>A0ABD2W3Q1_9HYME</name>
<evidence type="ECO:0000313" key="4">
    <source>
        <dbReference type="Proteomes" id="UP001627154"/>
    </source>
</evidence>